<accession>A0A452GML3</accession>
<name>A0A452GML3_9SAUR</name>
<keyword evidence="3" id="KW-1185">Reference proteome</keyword>
<feature type="domain" description="NAD(P)-binding" evidence="1">
    <location>
        <begin position="7"/>
        <end position="207"/>
    </location>
</feature>
<dbReference type="Ensembl" id="ENSGAGT00000003521.1">
    <property type="protein sequence ID" value="ENSGAGP00000003065.1"/>
    <property type="gene ID" value="ENSGAGG00000002460.1"/>
</dbReference>
<evidence type="ECO:0000259" key="1">
    <source>
        <dbReference type="Pfam" id="PF13460"/>
    </source>
</evidence>
<dbReference type="PANTHER" id="PTHR15020:SF50">
    <property type="entry name" value="UPF0659 PROTEIN YMR090W"/>
    <property type="match status" value="1"/>
</dbReference>
<dbReference type="SUPFAM" id="SSF51735">
    <property type="entry name" value="NAD(P)-binding Rossmann-fold domains"/>
    <property type="match status" value="1"/>
</dbReference>
<evidence type="ECO:0000313" key="3">
    <source>
        <dbReference type="Proteomes" id="UP000291020"/>
    </source>
</evidence>
<reference evidence="2" key="3">
    <citation type="submission" date="2025-09" db="UniProtKB">
        <authorList>
            <consortium name="Ensembl"/>
        </authorList>
    </citation>
    <scope>IDENTIFICATION</scope>
</reference>
<dbReference type="PANTHER" id="PTHR15020">
    <property type="entry name" value="FLAVIN REDUCTASE-RELATED"/>
    <property type="match status" value="1"/>
</dbReference>
<dbReference type="Gene3D" id="3.40.50.720">
    <property type="entry name" value="NAD(P)-binding Rossmann-like Domain"/>
    <property type="match status" value="1"/>
</dbReference>
<sequence>MKLSVLGATGQSGQFLVSQALQQGHEVTALVRNVTKLTVQHKNLKVVEANVFSAEQLSGHFQGQDAVISCLGFPYKIFSAISGYTDSMEAIVAAMRLAKVNRVITMTSWYTSPESGQSAPLMVRFLLLPLIRSVLTNMNQMENYLEKECSDLSWTVVRPPGLQNVPATDKEILTHEGYFVPDPNGYPVTNSVARGDVARFMLSLLNSNEWLKKGVAMCTN</sequence>
<dbReference type="Proteomes" id="UP000291020">
    <property type="component" value="Unassembled WGS sequence"/>
</dbReference>
<protein>
    <recommendedName>
        <fullName evidence="1">NAD(P)-binding domain-containing protein</fullName>
    </recommendedName>
</protein>
<dbReference type="CDD" id="cd05244">
    <property type="entry name" value="BVR-B_like_SDR_a"/>
    <property type="match status" value="1"/>
</dbReference>
<organism evidence="2 3">
    <name type="scientific">Gopherus agassizii</name>
    <name type="common">Agassiz's desert tortoise</name>
    <dbReference type="NCBI Taxonomy" id="38772"/>
    <lineage>
        <taxon>Eukaryota</taxon>
        <taxon>Metazoa</taxon>
        <taxon>Chordata</taxon>
        <taxon>Craniata</taxon>
        <taxon>Vertebrata</taxon>
        <taxon>Euteleostomi</taxon>
        <taxon>Archelosauria</taxon>
        <taxon>Testudinata</taxon>
        <taxon>Testudines</taxon>
        <taxon>Cryptodira</taxon>
        <taxon>Durocryptodira</taxon>
        <taxon>Testudinoidea</taxon>
        <taxon>Testudinidae</taxon>
        <taxon>Gopherus</taxon>
    </lineage>
</organism>
<dbReference type="InterPro" id="IPR016040">
    <property type="entry name" value="NAD(P)-bd_dom"/>
</dbReference>
<dbReference type="AlphaFoldDB" id="A0A452GML3"/>
<reference evidence="2" key="2">
    <citation type="submission" date="2025-08" db="UniProtKB">
        <authorList>
            <consortium name="Ensembl"/>
        </authorList>
    </citation>
    <scope>IDENTIFICATION</scope>
</reference>
<dbReference type="STRING" id="38772.ENSGAGP00000003065"/>
<dbReference type="InterPro" id="IPR036291">
    <property type="entry name" value="NAD(P)-bd_dom_sf"/>
</dbReference>
<reference evidence="3" key="1">
    <citation type="journal article" date="2017" name="PLoS ONE">
        <title>The Agassiz's desert tortoise genome provides a resource for the conservation of a threatened species.</title>
        <authorList>
            <person name="Tollis M."/>
            <person name="DeNardo D.F."/>
            <person name="Cornelius J.A."/>
            <person name="Dolby G.A."/>
            <person name="Edwards T."/>
            <person name="Henen B.T."/>
            <person name="Karl A.E."/>
            <person name="Murphy R.W."/>
            <person name="Kusumi K."/>
        </authorList>
    </citation>
    <scope>NUCLEOTIDE SEQUENCE [LARGE SCALE GENOMIC DNA]</scope>
</reference>
<proteinExistence type="predicted"/>
<dbReference type="Pfam" id="PF13460">
    <property type="entry name" value="NAD_binding_10"/>
    <property type="match status" value="1"/>
</dbReference>
<evidence type="ECO:0000313" key="2">
    <source>
        <dbReference type="Ensembl" id="ENSGAGP00000003065.1"/>
    </source>
</evidence>
<dbReference type="GO" id="GO:0003824">
    <property type="term" value="F:catalytic activity"/>
    <property type="evidence" value="ECO:0007669"/>
    <property type="project" value="UniProtKB-ARBA"/>
</dbReference>